<evidence type="ECO:0000313" key="1">
    <source>
        <dbReference type="Proteomes" id="UP000504615"/>
    </source>
</evidence>
<dbReference type="OrthoDB" id="440566at2759"/>
<dbReference type="GO" id="GO:0005856">
    <property type="term" value="C:cytoskeleton"/>
    <property type="evidence" value="ECO:0007669"/>
    <property type="project" value="TreeGrafter"/>
</dbReference>
<sequence>MPLKRHERKNADKKRKKALEKKGTIMCHLITPGPKYKLKTLVGSKDHCISKYQNPAYTFGGPRPQVIFETEGPGPKYMIKKYKPMGFTFGYAIKIRDFTFGPGPKYKLPDVSRGPFFSIKWKTKLRKIDEIPGPYYYKLKTDAPGFSMGLPLRAAIRPMSIGHHSACNLDIIKPKAPIYTMGTQQKRVQFISEGPGPIYAIQPPKARPAFSFGVKHSVCALPYITESAMLTVLVKVFCNGSYSAEKRLKMKDKKNKFRMLNCTIKGPGPVYKLPTLIGYSNHDPSRHRNPAYSIRARTDLTKPFIGPGPHYNIRHLTKFGTDNPPAYTIRGRRTWKLPNHTPGPGAYSPELCPPMNHSRRTPAYSIKSRHITKFLDEGPGPNSYLLPTCIGPKVPDKSVQGAFSIGSYRRISDRIIGPGPAAYNKINYDIIKRRNPAYSLKGRHFLTEKYHTPAPVFYPLYNIHKRSPMYSFGIKHSECSGIPMTQLDEDC</sequence>
<accession>A0A8N1S3G9</accession>
<gene>
    <name evidence="2" type="primary">LOC105424139</name>
</gene>
<dbReference type="RefSeq" id="XP_025073335.1">
    <property type="nucleotide sequence ID" value="XM_025217550.1"/>
</dbReference>
<dbReference type="InterPro" id="IPR010736">
    <property type="entry name" value="SHIPPO-rpt"/>
</dbReference>
<dbReference type="Pfam" id="PF07004">
    <property type="entry name" value="SHIPPO-rpt"/>
    <property type="match status" value="2"/>
</dbReference>
<evidence type="ECO:0000313" key="2">
    <source>
        <dbReference type="RefSeq" id="XP_025073335.1"/>
    </source>
</evidence>
<organism evidence="1 2">
    <name type="scientific">Pogonomyrmex barbatus</name>
    <name type="common">red harvester ant</name>
    <dbReference type="NCBI Taxonomy" id="144034"/>
    <lineage>
        <taxon>Eukaryota</taxon>
        <taxon>Metazoa</taxon>
        <taxon>Ecdysozoa</taxon>
        <taxon>Arthropoda</taxon>
        <taxon>Hexapoda</taxon>
        <taxon>Insecta</taxon>
        <taxon>Pterygota</taxon>
        <taxon>Neoptera</taxon>
        <taxon>Endopterygota</taxon>
        <taxon>Hymenoptera</taxon>
        <taxon>Apocrita</taxon>
        <taxon>Aculeata</taxon>
        <taxon>Formicoidea</taxon>
        <taxon>Formicidae</taxon>
        <taxon>Myrmicinae</taxon>
        <taxon>Pogonomyrmex</taxon>
    </lineage>
</organism>
<dbReference type="Proteomes" id="UP000504615">
    <property type="component" value="Unplaced"/>
</dbReference>
<dbReference type="InterPro" id="IPR051291">
    <property type="entry name" value="CIMAP"/>
</dbReference>
<dbReference type="AlphaFoldDB" id="A0A8N1S3G9"/>
<keyword evidence="1" id="KW-1185">Reference proteome</keyword>
<reference evidence="2" key="1">
    <citation type="submission" date="2025-08" db="UniProtKB">
        <authorList>
            <consortium name="RefSeq"/>
        </authorList>
    </citation>
    <scope>IDENTIFICATION</scope>
</reference>
<proteinExistence type="predicted"/>
<dbReference type="PANTHER" id="PTHR21580">
    <property type="entry name" value="SHIPPO-1-RELATED"/>
    <property type="match status" value="1"/>
</dbReference>
<dbReference type="PANTHER" id="PTHR21580:SF28">
    <property type="entry name" value="BOREALIN N-TERMINAL DOMAIN-CONTAINING PROTEIN-RELATED"/>
    <property type="match status" value="1"/>
</dbReference>
<protein>
    <submittedName>
        <fullName evidence="2">Uncharacterized protein LOC105424139</fullName>
    </submittedName>
</protein>
<dbReference type="GeneID" id="105424139"/>
<name>A0A8N1S3G9_9HYME</name>